<feature type="compositionally biased region" description="Low complexity" evidence="7">
    <location>
        <begin position="456"/>
        <end position="477"/>
    </location>
</feature>
<evidence type="ECO:0000256" key="3">
    <source>
        <dbReference type="ARBA" id="ARBA00022737"/>
    </source>
</evidence>
<evidence type="ECO:0000256" key="8">
    <source>
        <dbReference type="SAM" id="Phobius"/>
    </source>
</evidence>
<sequence length="1131" mass="123787">MDSPREDAHEGEESPRGRETRCVQTGALMVLAESARVYGVALSGDGESILVGGRSKSAVLYEVSPPRLKWKHECADVIYAVALSTDASLCVLGGQFGAVLVLSGHSGAVLRSIAVHDTIRSVHVISEPEKKVLFGGDEGVLTLWSQERGEEMCLPLAEAIQCVFATTDSLLAAHGRSAVMLGNGKCEYGWRDHPSFSVCVEMLRNKEHATRSLGSMMLTHPEIINSRDVQTGETFLQRCIGYSNDLSLLEIVMQGDHYIALARDARGHTAIRSAINKSRKAAVRMLISACIEGRVSRIPSALEPVVECFERLAYLHPREFIRLLRDMPLEEEPDVLGANESEMPLKETAVCGHQLRYPVTQPTLWAHLSAAPRAWDSSHSESERSRRLLRLDSSPYLASSRFGGSCYRLPIEESPSSSYRSRDSSGDSGSLAHKSAGSLHAGAQGWGACTRSPPWGAGAASSDARASPSRTTSSGAPRDTETHVRSLSGAASLVQVAALRVPFHRFAAYYPDVSKSPLYLIITAAESTKDRSVFTSPIVKAMLQFKWQSYAQKGFLLQLALHLIYIFINSAYAFKYLTALREELDVHEKSGEARLLWCLWTFTTVFAVYQACLEIVQAQVLALQISALLSIWNVIDYLAIVMQCMLNGVFLLRPLTPNQPLFEITQSLLALQLTLSYMQLINFFRAFEHAGPLVRVITSILSDIKMFMVMLAIFMLGFAMGFKILLSNNGYQEFDGVFHAIFSTFNYGLYGEFTGDPFSVLSNCAAVSGEMALYDTTEADTQICPMNKAAVILFTLMMLGVQIVMLNLLIAIMTDSYDSVRENSMREYAAEKAKLILELETWWLPITACLRCVPRAEDHANFPDWLHVLKPLEELVSDEAHDWNGRMGEFRQQIASVQKDIAAAQRQTMATLDDKVRSLSEQLGTFDAVQDTLTRVERQVLELHTQLHDREELHAEVPIERRESSGPLAPLAQTSKLARPEAAAPTTAPRAMAGVSGAAAASDSAPPQRQPRPSWAEMRGLVASSAMPIDERRSTPAAAEVEPLPQMPPIFRRPGPGRRSTMNLLEQCTPSVSASARWSGASMRIQALGAVHALGGVEAASPDARGGAEAASPDKDGDLSGLAGSRPGRAE</sequence>
<dbReference type="EMBL" id="HBER01001947">
    <property type="protein sequence ID" value="CAD8524288.1"/>
    <property type="molecule type" value="Transcribed_RNA"/>
</dbReference>
<feature type="transmembrane region" description="Helical" evidence="8">
    <location>
        <begin position="637"/>
        <end position="656"/>
    </location>
</feature>
<dbReference type="GO" id="GO:0005886">
    <property type="term" value="C:plasma membrane"/>
    <property type="evidence" value="ECO:0007669"/>
    <property type="project" value="TreeGrafter"/>
</dbReference>
<comment type="subcellular location">
    <subcellularLocation>
        <location evidence="1">Membrane</location>
        <topology evidence="1">Multi-pass membrane protein</topology>
    </subcellularLocation>
</comment>
<feature type="transmembrane region" description="Helical" evidence="8">
    <location>
        <begin position="555"/>
        <end position="574"/>
    </location>
</feature>
<dbReference type="PANTHER" id="PTHR10582:SF2">
    <property type="entry name" value="INACTIVE"/>
    <property type="match status" value="1"/>
</dbReference>
<proteinExistence type="predicted"/>
<name>A0A7S0NN97_9EUKA</name>
<reference evidence="10" key="1">
    <citation type="submission" date="2021-01" db="EMBL/GenBank/DDBJ databases">
        <authorList>
            <person name="Corre E."/>
            <person name="Pelletier E."/>
            <person name="Niang G."/>
            <person name="Scheremetjew M."/>
            <person name="Finn R."/>
            <person name="Kale V."/>
            <person name="Holt S."/>
            <person name="Cochrane G."/>
            <person name="Meng A."/>
            <person name="Brown T."/>
            <person name="Cohen L."/>
        </authorList>
    </citation>
    <scope>NUCLEOTIDE SEQUENCE</scope>
    <source>
        <strain evidence="10">RCC1130</strain>
    </source>
</reference>
<keyword evidence="5 8" id="KW-0472">Membrane</keyword>
<dbReference type="GO" id="GO:0098703">
    <property type="term" value="P:calcium ion import across plasma membrane"/>
    <property type="evidence" value="ECO:0007669"/>
    <property type="project" value="TreeGrafter"/>
</dbReference>
<feature type="transmembrane region" description="Helical" evidence="8">
    <location>
        <begin position="791"/>
        <end position="813"/>
    </location>
</feature>
<dbReference type="Pfam" id="PF00520">
    <property type="entry name" value="Ion_trans"/>
    <property type="match status" value="1"/>
</dbReference>
<dbReference type="SUPFAM" id="SSF50978">
    <property type="entry name" value="WD40 repeat-like"/>
    <property type="match status" value="1"/>
</dbReference>
<evidence type="ECO:0000256" key="2">
    <source>
        <dbReference type="ARBA" id="ARBA00022692"/>
    </source>
</evidence>
<dbReference type="AlphaFoldDB" id="A0A7S0NN97"/>
<feature type="transmembrane region" description="Helical" evidence="8">
    <location>
        <begin position="707"/>
        <end position="726"/>
    </location>
</feature>
<feature type="transmembrane region" description="Helical" evidence="8">
    <location>
        <begin position="595"/>
        <end position="617"/>
    </location>
</feature>
<dbReference type="InterPro" id="IPR005821">
    <property type="entry name" value="Ion_trans_dom"/>
</dbReference>
<feature type="transmembrane region" description="Helical" evidence="8">
    <location>
        <begin position="668"/>
        <end position="687"/>
    </location>
</feature>
<keyword evidence="6" id="KW-0175">Coiled coil</keyword>
<evidence type="ECO:0000256" key="7">
    <source>
        <dbReference type="SAM" id="MobiDB-lite"/>
    </source>
</evidence>
<dbReference type="Gene3D" id="1.10.287.70">
    <property type="match status" value="1"/>
</dbReference>
<feature type="region of interest" description="Disordered" evidence="7">
    <location>
        <begin position="957"/>
        <end position="1015"/>
    </location>
</feature>
<keyword evidence="2 8" id="KW-0812">Transmembrane</keyword>
<feature type="region of interest" description="Disordered" evidence="7">
    <location>
        <begin position="1100"/>
        <end position="1131"/>
    </location>
</feature>
<evidence type="ECO:0000256" key="6">
    <source>
        <dbReference type="SAM" id="Coils"/>
    </source>
</evidence>
<keyword evidence="3" id="KW-0677">Repeat</keyword>
<keyword evidence="4 8" id="KW-1133">Transmembrane helix</keyword>
<protein>
    <recommendedName>
        <fullName evidence="9">Ion transport domain-containing protein</fullName>
    </recommendedName>
</protein>
<gene>
    <name evidence="10" type="ORF">CLEP1334_LOCUS1030</name>
</gene>
<organism evidence="10">
    <name type="scientific">Calcidiscus leptoporus</name>
    <dbReference type="NCBI Taxonomy" id="127549"/>
    <lineage>
        <taxon>Eukaryota</taxon>
        <taxon>Haptista</taxon>
        <taxon>Haptophyta</taxon>
        <taxon>Prymnesiophyceae</taxon>
        <taxon>Coccolithales</taxon>
        <taxon>Calcidiscaceae</taxon>
        <taxon>Calcidiscus</taxon>
    </lineage>
</organism>
<evidence type="ECO:0000313" key="10">
    <source>
        <dbReference type="EMBL" id="CAD8524288.1"/>
    </source>
</evidence>
<evidence type="ECO:0000256" key="5">
    <source>
        <dbReference type="ARBA" id="ARBA00023136"/>
    </source>
</evidence>
<dbReference type="GO" id="GO:0005216">
    <property type="term" value="F:monoatomic ion channel activity"/>
    <property type="evidence" value="ECO:0007669"/>
    <property type="project" value="InterPro"/>
</dbReference>
<feature type="compositionally biased region" description="Low complexity" evidence="7">
    <location>
        <begin position="980"/>
        <end position="1007"/>
    </location>
</feature>
<dbReference type="InterPro" id="IPR036322">
    <property type="entry name" value="WD40_repeat_dom_sf"/>
</dbReference>
<dbReference type="InterPro" id="IPR024862">
    <property type="entry name" value="TRPV"/>
</dbReference>
<feature type="region of interest" description="Disordered" evidence="7">
    <location>
        <begin position="454"/>
        <end position="482"/>
    </location>
</feature>
<evidence type="ECO:0000256" key="1">
    <source>
        <dbReference type="ARBA" id="ARBA00004141"/>
    </source>
</evidence>
<dbReference type="Gene3D" id="2.130.10.10">
    <property type="entry name" value="YVTN repeat-like/Quinoprotein amine dehydrogenase"/>
    <property type="match status" value="1"/>
</dbReference>
<feature type="region of interest" description="Disordered" evidence="7">
    <location>
        <begin position="413"/>
        <end position="436"/>
    </location>
</feature>
<feature type="coiled-coil region" evidence="6">
    <location>
        <begin position="887"/>
        <end position="922"/>
    </location>
</feature>
<dbReference type="InterPro" id="IPR015943">
    <property type="entry name" value="WD40/YVTN_repeat-like_dom_sf"/>
</dbReference>
<feature type="domain" description="Ion transport" evidence="9">
    <location>
        <begin position="589"/>
        <end position="824"/>
    </location>
</feature>
<dbReference type="PANTHER" id="PTHR10582">
    <property type="entry name" value="TRANSIENT RECEPTOR POTENTIAL ION CHANNEL PROTEIN"/>
    <property type="match status" value="1"/>
</dbReference>
<evidence type="ECO:0000259" key="9">
    <source>
        <dbReference type="Pfam" id="PF00520"/>
    </source>
</evidence>
<evidence type="ECO:0000256" key="4">
    <source>
        <dbReference type="ARBA" id="ARBA00022989"/>
    </source>
</evidence>
<accession>A0A7S0NN97</accession>